<dbReference type="Gene3D" id="3.30.40.10">
    <property type="entry name" value="Zinc/RING finger domain, C3HC4 (zinc finger)"/>
    <property type="match status" value="2"/>
</dbReference>
<dbReference type="EC" id="2.3.2.27" evidence="4"/>
<keyword evidence="5" id="KW-0808">Transferase</keyword>
<protein>
    <recommendedName>
        <fullName evidence="4">RING-type E3 ubiquitin transferase</fullName>
        <ecNumber evidence="4">2.3.2.27</ecNumber>
    </recommendedName>
</protein>
<dbReference type="InterPro" id="IPR013083">
    <property type="entry name" value="Znf_RING/FYVE/PHD"/>
</dbReference>
<evidence type="ECO:0000256" key="4">
    <source>
        <dbReference type="ARBA" id="ARBA00012483"/>
    </source>
</evidence>
<keyword evidence="6" id="KW-0479">Metal-binding</keyword>
<keyword evidence="15" id="KW-1185">Reference proteome</keyword>
<evidence type="ECO:0000256" key="2">
    <source>
        <dbReference type="ARBA" id="ARBA00004906"/>
    </source>
</evidence>
<dbReference type="Pfam" id="PF21362">
    <property type="entry name" value="Sina_RING"/>
    <property type="match status" value="1"/>
</dbReference>
<evidence type="ECO:0000256" key="8">
    <source>
        <dbReference type="ARBA" id="ARBA00022786"/>
    </source>
</evidence>
<accession>A0A5A7PDI0</accession>
<comment type="similarity">
    <text evidence="3">Belongs to the SINA (Seven in absentia) family.</text>
</comment>
<reference evidence="15" key="1">
    <citation type="journal article" date="2019" name="Curr. Biol.">
        <title>Genome Sequence of Striga asiatica Provides Insight into the Evolution of Plant Parasitism.</title>
        <authorList>
            <person name="Yoshida S."/>
            <person name="Kim S."/>
            <person name="Wafula E.K."/>
            <person name="Tanskanen J."/>
            <person name="Kim Y.M."/>
            <person name="Honaas L."/>
            <person name="Yang Z."/>
            <person name="Spallek T."/>
            <person name="Conn C.E."/>
            <person name="Ichihashi Y."/>
            <person name="Cheong K."/>
            <person name="Cui S."/>
            <person name="Der J.P."/>
            <person name="Gundlach H."/>
            <person name="Jiao Y."/>
            <person name="Hori C."/>
            <person name="Ishida J.K."/>
            <person name="Kasahara H."/>
            <person name="Kiba T."/>
            <person name="Kim M.S."/>
            <person name="Koo N."/>
            <person name="Laohavisit A."/>
            <person name="Lee Y.H."/>
            <person name="Lumba S."/>
            <person name="McCourt P."/>
            <person name="Mortimer J.C."/>
            <person name="Mutuku J.M."/>
            <person name="Nomura T."/>
            <person name="Sasaki-Sekimoto Y."/>
            <person name="Seto Y."/>
            <person name="Wang Y."/>
            <person name="Wakatake T."/>
            <person name="Sakakibara H."/>
            <person name="Demura T."/>
            <person name="Yamaguchi S."/>
            <person name="Yoneyama K."/>
            <person name="Manabe R.I."/>
            <person name="Nelson D.C."/>
            <person name="Schulman A.H."/>
            <person name="Timko M.P."/>
            <person name="dePamphilis C.W."/>
            <person name="Choi D."/>
            <person name="Shirasu K."/>
        </authorList>
    </citation>
    <scope>NUCLEOTIDE SEQUENCE [LARGE SCALE GENOMIC DNA]</scope>
    <source>
        <strain evidence="15">cv. UVA1</strain>
    </source>
</reference>
<dbReference type="AlphaFoldDB" id="A0A5A7PDI0"/>
<proteinExistence type="inferred from homology"/>
<comment type="pathway">
    <text evidence="2">Protein modification; protein ubiquitination.</text>
</comment>
<dbReference type="GO" id="GO:0016567">
    <property type="term" value="P:protein ubiquitination"/>
    <property type="evidence" value="ECO:0007669"/>
    <property type="project" value="UniProtKB-UniPathway"/>
</dbReference>
<feature type="domain" description="SIAH-type" evidence="13">
    <location>
        <begin position="132"/>
        <end position="190"/>
    </location>
</feature>
<feature type="compositionally biased region" description="Polar residues" evidence="12">
    <location>
        <begin position="7"/>
        <end position="23"/>
    </location>
</feature>
<dbReference type="SUPFAM" id="SSF49599">
    <property type="entry name" value="TRAF domain-like"/>
    <property type="match status" value="1"/>
</dbReference>
<evidence type="ECO:0000256" key="5">
    <source>
        <dbReference type="ARBA" id="ARBA00022679"/>
    </source>
</evidence>
<evidence type="ECO:0000313" key="14">
    <source>
        <dbReference type="EMBL" id="GER30618.1"/>
    </source>
</evidence>
<dbReference type="EMBL" id="BKCP01004372">
    <property type="protein sequence ID" value="GER30618.1"/>
    <property type="molecule type" value="Genomic_DNA"/>
</dbReference>
<gene>
    <name evidence="14" type="ORF">STAS_06565</name>
</gene>
<evidence type="ECO:0000313" key="15">
    <source>
        <dbReference type="Proteomes" id="UP000325081"/>
    </source>
</evidence>
<comment type="catalytic activity">
    <reaction evidence="1">
        <text>S-ubiquitinyl-[E2 ubiquitin-conjugating enzyme]-L-cysteine + [acceptor protein]-L-lysine = [E2 ubiquitin-conjugating enzyme]-L-cysteine + N(6)-ubiquitinyl-[acceptor protein]-L-lysine.</text>
        <dbReference type="EC" id="2.3.2.27"/>
    </reaction>
</comment>
<keyword evidence="9" id="KW-0862">Zinc</keyword>
<evidence type="ECO:0000256" key="7">
    <source>
        <dbReference type="ARBA" id="ARBA00022771"/>
    </source>
</evidence>
<dbReference type="OrthoDB" id="4788989at2759"/>
<evidence type="ECO:0000256" key="3">
    <source>
        <dbReference type="ARBA" id="ARBA00009119"/>
    </source>
</evidence>
<comment type="function">
    <text evidence="10">E3 ubiquitin-protein ligase that mediates ubiquitination and subsequent proteasomal degradation of target proteins. E3 ubiquitin ligases accept ubiquitin from an E2 ubiquitin-conjugating enzyme in the form of a thioester and then directly transfers the ubiquitin to targeted substrates. It probably triggers the ubiquitin-mediated degradation of different substrates.</text>
</comment>
<dbReference type="InterPro" id="IPR013010">
    <property type="entry name" value="Znf_SIAH"/>
</dbReference>
<dbReference type="GO" id="GO:0008270">
    <property type="term" value="F:zinc ion binding"/>
    <property type="evidence" value="ECO:0007669"/>
    <property type="project" value="UniProtKB-KW"/>
</dbReference>
<dbReference type="GO" id="GO:0061630">
    <property type="term" value="F:ubiquitin protein ligase activity"/>
    <property type="evidence" value="ECO:0007669"/>
    <property type="project" value="UniProtKB-EC"/>
</dbReference>
<sequence>MAKRPRTSSANTPKSRQPNSAAPTQPPKSRKGCEVSEPSDDEEGEEIVTNLTSPSAVHSENVVPSSFSVTLTDPEVLDCPICMEPLSPPVYQCENGHVSCGTCCLGARNNCGSCGCPIGTKRNRALERVLDSMRVPCPNALYGCTQFSSFSNKLQHEKTCRHSPCSCPYPNCSYTGLPSSVYSHFAATHSASSQDFIFNYEIPVSLETDQRHVFLQEVTEDTLFVLSRKANRLGSTVAVECIGPISSERKFVYEVVAADGLGFVKLRAVAETRAVWLGGQQPGDKYLVVPNEFVGADGKLNLEVIIKRDRGLRSARARK</sequence>
<dbReference type="CDD" id="cd16571">
    <property type="entry name" value="RING-HC_SIAHs"/>
    <property type="match status" value="1"/>
</dbReference>
<keyword evidence="7 11" id="KW-0863">Zinc-finger</keyword>
<dbReference type="Pfam" id="PF21361">
    <property type="entry name" value="Sina_ZnF"/>
    <property type="match status" value="1"/>
</dbReference>
<dbReference type="PROSITE" id="PS51081">
    <property type="entry name" value="ZF_SIAH"/>
    <property type="match status" value="1"/>
</dbReference>
<evidence type="ECO:0000259" key="13">
    <source>
        <dbReference type="PROSITE" id="PS51081"/>
    </source>
</evidence>
<name>A0A5A7PDI0_STRAF</name>
<dbReference type="Proteomes" id="UP000325081">
    <property type="component" value="Unassembled WGS sequence"/>
</dbReference>
<dbReference type="InterPro" id="IPR049548">
    <property type="entry name" value="Sina-like_RING"/>
</dbReference>
<dbReference type="InterPro" id="IPR044286">
    <property type="entry name" value="SINL_plant"/>
</dbReference>
<evidence type="ECO:0000256" key="6">
    <source>
        <dbReference type="ARBA" id="ARBA00022723"/>
    </source>
</evidence>
<comment type="caution">
    <text evidence="14">The sequence shown here is derived from an EMBL/GenBank/DDBJ whole genome shotgun (WGS) entry which is preliminary data.</text>
</comment>
<dbReference type="UniPathway" id="UPA00143"/>
<evidence type="ECO:0000256" key="11">
    <source>
        <dbReference type="PROSITE-ProRule" id="PRU00455"/>
    </source>
</evidence>
<keyword evidence="8" id="KW-0833">Ubl conjugation pathway</keyword>
<feature type="region of interest" description="Disordered" evidence="12">
    <location>
        <begin position="1"/>
        <end position="45"/>
    </location>
</feature>
<dbReference type="PANTHER" id="PTHR46632:SF16">
    <property type="entry name" value="E3 UBIQUITIN-PROTEIN LIGASE SINA-LIKE 10"/>
    <property type="match status" value="1"/>
</dbReference>
<evidence type="ECO:0000256" key="10">
    <source>
        <dbReference type="ARBA" id="ARBA00024004"/>
    </source>
</evidence>
<evidence type="ECO:0000256" key="1">
    <source>
        <dbReference type="ARBA" id="ARBA00000900"/>
    </source>
</evidence>
<organism evidence="14 15">
    <name type="scientific">Striga asiatica</name>
    <name type="common">Asiatic witchweed</name>
    <name type="synonym">Buchnera asiatica</name>
    <dbReference type="NCBI Taxonomy" id="4170"/>
    <lineage>
        <taxon>Eukaryota</taxon>
        <taxon>Viridiplantae</taxon>
        <taxon>Streptophyta</taxon>
        <taxon>Embryophyta</taxon>
        <taxon>Tracheophyta</taxon>
        <taxon>Spermatophyta</taxon>
        <taxon>Magnoliopsida</taxon>
        <taxon>eudicotyledons</taxon>
        <taxon>Gunneridae</taxon>
        <taxon>Pentapetalae</taxon>
        <taxon>asterids</taxon>
        <taxon>lamiids</taxon>
        <taxon>Lamiales</taxon>
        <taxon>Orobanchaceae</taxon>
        <taxon>Buchnereae</taxon>
        <taxon>Striga</taxon>
    </lineage>
</organism>
<evidence type="ECO:0000256" key="9">
    <source>
        <dbReference type="ARBA" id="ARBA00022833"/>
    </source>
</evidence>
<evidence type="ECO:0000256" key="12">
    <source>
        <dbReference type="SAM" id="MobiDB-lite"/>
    </source>
</evidence>
<dbReference type="PANTHER" id="PTHR46632">
    <property type="entry name" value="E3 UBIQUITIN-PROTEIN LIGASE SINA-LIKE 4"/>
    <property type="match status" value="1"/>
</dbReference>